<sequence length="319" mass="36413">MSKFDDKSKASCPPKWPKEASSNDQLGAQQLRNEPSFHTKSSLVLPSLPIKSTFWLGSLWRSLPSSFRMIAYRCLLYIGEKLKHPNSFGRGRVRRLPFNMYCKFGGLINKDEVLATMFVQANTTIPVPTILDVIGESDEELFVLMSRVPGDPVHGALNRMDAPSLALFESDLRDWLFQLRSLVPLPSTVVGGFLGTPSMQFRIAAWCPIGPYSTKEDLHEDLLRRTEDRSAVESVVKKSHGKPHMLCFTHGDLMQNGRLSGLVDWGSSGWFPEYWDYTGACYANKKYYPRWIEVFSRIFPQYRDELEVDSALWMQINPY</sequence>
<dbReference type="Proteomes" id="UP000186601">
    <property type="component" value="Unassembled WGS sequence"/>
</dbReference>
<accession>A0A2R6P1H3</accession>
<dbReference type="OrthoDB" id="5404599at2759"/>
<proteinExistence type="predicted"/>
<dbReference type="PANTHER" id="PTHR21310:SF58">
    <property type="entry name" value="AMINOGLYCOSIDE PHOSPHOTRANSFERASE DOMAIN-CONTAINING PROTEIN"/>
    <property type="match status" value="1"/>
</dbReference>
<dbReference type="InterPro" id="IPR002575">
    <property type="entry name" value="Aminoglycoside_PTrfase"/>
</dbReference>
<reference evidence="3 4" key="1">
    <citation type="submission" date="2018-02" db="EMBL/GenBank/DDBJ databases">
        <title>Genome sequence of the basidiomycete white-rot fungus Phlebia centrifuga.</title>
        <authorList>
            <person name="Granchi Z."/>
            <person name="Peng M."/>
            <person name="de Vries R.P."/>
            <person name="Hilden K."/>
            <person name="Makela M.R."/>
            <person name="Grigoriev I."/>
            <person name="Riley R."/>
        </authorList>
    </citation>
    <scope>NUCLEOTIDE SEQUENCE [LARGE SCALE GENOMIC DNA]</scope>
    <source>
        <strain evidence="3 4">FBCC195</strain>
    </source>
</reference>
<feature type="region of interest" description="Disordered" evidence="1">
    <location>
        <begin position="1"/>
        <end position="25"/>
    </location>
</feature>
<organism evidence="3 4">
    <name type="scientific">Hermanssonia centrifuga</name>
    <dbReference type="NCBI Taxonomy" id="98765"/>
    <lineage>
        <taxon>Eukaryota</taxon>
        <taxon>Fungi</taxon>
        <taxon>Dikarya</taxon>
        <taxon>Basidiomycota</taxon>
        <taxon>Agaricomycotina</taxon>
        <taxon>Agaricomycetes</taxon>
        <taxon>Polyporales</taxon>
        <taxon>Meruliaceae</taxon>
        <taxon>Hermanssonia</taxon>
    </lineage>
</organism>
<dbReference type="Pfam" id="PF01636">
    <property type="entry name" value="APH"/>
    <property type="match status" value="1"/>
</dbReference>
<evidence type="ECO:0000256" key="1">
    <source>
        <dbReference type="SAM" id="MobiDB-lite"/>
    </source>
</evidence>
<name>A0A2R6P1H3_9APHY</name>
<protein>
    <recommendedName>
        <fullName evidence="2">Aminoglycoside phosphotransferase domain-containing protein</fullName>
    </recommendedName>
</protein>
<feature type="domain" description="Aminoglycoside phosphotransferase" evidence="2">
    <location>
        <begin position="121"/>
        <end position="294"/>
    </location>
</feature>
<dbReference type="InterPro" id="IPR011009">
    <property type="entry name" value="Kinase-like_dom_sf"/>
</dbReference>
<evidence type="ECO:0000313" key="3">
    <source>
        <dbReference type="EMBL" id="PSR83437.1"/>
    </source>
</evidence>
<gene>
    <name evidence="3" type="ORF">PHLCEN_2v5709</name>
</gene>
<dbReference type="STRING" id="98765.A0A2R6P1H3"/>
<evidence type="ECO:0000259" key="2">
    <source>
        <dbReference type="Pfam" id="PF01636"/>
    </source>
</evidence>
<dbReference type="PANTHER" id="PTHR21310">
    <property type="entry name" value="AMINOGLYCOSIDE PHOSPHOTRANSFERASE-RELATED-RELATED"/>
    <property type="match status" value="1"/>
</dbReference>
<dbReference type="EMBL" id="MLYV02000559">
    <property type="protein sequence ID" value="PSR83437.1"/>
    <property type="molecule type" value="Genomic_DNA"/>
</dbReference>
<comment type="caution">
    <text evidence="3">The sequence shown here is derived from an EMBL/GenBank/DDBJ whole genome shotgun (WGS) entry which is preliminary data.</text>
</comment>
<dbReference type="SUPFAM" id="SSF56112">
    <property type="entry name" value="Protein kinase-like (PK-like)"/>
    <property type="match status" value="1"/>
</dbReference>
<dbReference type="AlphaFoldDB" id="A0A2R6P1H3"/>
<keyword evidence="4" id="KW-1185">Reference proteome</keyword>
<evidence type="ECO:0000313" key="4">
    <source>
        <dbReference type="Proteomes" id="UP000186601"/>
    </source>
</evidence>
<dbReference type="InterPro" id="IPR051678">
    <property type="entry name" value="AGP_Transferase"/>
</dbReference>